<feature type="repeat" description="ANK" evidence="1">
    <location>
        <begin position="330"/>
        <end position="362"/>
    </location>
</feature>
<dbReference type="PRINTS" id="PR01415">
    <property type="entry name" value="ANKYRIN"/>
</dbReference>
<dbReference type="Gene3D" id="1.25.40.20">
    <property type="entry name" value="Ankyrin repeat-containing domain"/>
    <property type="match status" value="1"/>
</dbReference>
<dbReference type="EMBL" id="DS113182">
    <property type="protein sequence ID" value="EAY22787.1"/>
    <property type="molecule type" value="Genomic_DNA"/>
</dbReference>
<dbReference type="PANTHER" id="PTHR24182">
    <property type="entry name" value="ANKYRIN REPEAT AND SOCS BOX CONTAINING 4"/>
    <property type="match status" value="1"/>
</dbReference>
<reference evidence="4" key="1">
    <citation type="submission" date="2006-10" db="EMBL/GenBank/DDBJ databases">
        <authorList>
            <person name="Amadeo P."/>
            <person name="Zhao Q."/>
            <person name="Wortman J."/>
            <person name="Fraser-Liggett C."/>
            <person name="Carlton J."/>
        </authorList>
    </citation>
    <scope>NUCLEOTIDE SEQUENCE</scope>
    <source>
        <strain evidence="4">G3</strain>
    </source>
</reference>
<evidence type="ECO:0000313" key="4">
    <source>
        <dbReference type="EMBL" id="EAY22787.1"/>
    </source>
</evidence>
<dbReference type="STRING" id="5722.A2DAD9"/>
<reference evidence="4" key="2">
    <citation type="journal article" date="2007" name="Science">
        <title>Draft genome sequence of the sexually transmitted pathogen Trichomonas vaginalis.</title>
        <authorList>
            <person name="Carlton J.M."/>
            <person name="Hirt R.P."/>
            <person name="Silva J.C."/>
            <person name="Delcher A.L."/>
            <person name="Schatz M."/>
            <person name="Zhao Q."/>
            <person name="Wortman J.R."/>
            <person name="Bidwell S.L."/>
            <person name="Alsmark U.C.M."/>
            <person name="Besteiro S."/>
            <person name="Sicheritz-Ponten T."/>
            <person name="Noel C.J."/>
            <person name="Dacks J.B."/>
            <person name="Foster P.G."/>
            <person name="Simillion C."/>
            <person name="Van de Peer Y."/>
            <person name="Miranda-Saavedra D."/>
            <person name="Barton G.J."/>
            <person name="Westrop G.D."/>
            <person name="Mueller S."/>
            <person name="Dessi D."/>
            <person name="Fiori P.L."/>
            <person name="Ren Q."/>
            <person name="Paulsen I."/>
            <person name="Zhang H."/>
            <person name="Bastida-Corcuera F.D."/>
            <person name="Simoes-Barbosa A."/>
            <person name="Brown M.T."/>
            <person name="Hayes R.D."/>
            <person name="Mukherjee M."/>
            <person name="Okumura C.Y."/>
            <person name="Schneider R."/>
            <person name="Smith A.J."/>
            <person name="Vanacova S."/>
            <person name="Villalvazo M."/>
            <person name="Haas B.J."/>
            <person name="Pertea M."/>
            <person name="Feldblyum T.V."/>
            <person name="Utterback T.R."/>
            <person name="Shu C.L."/>
            <person name="Osoegawa K."/>
            <person name="de Jong P.J."/>
            <person name="Hrdy I."/>
            <person name="Horvathova L."/>
            <person name="Zubacova Z."/>
            <person name="Dolezal P."/>
            <person name="Malik S.B."/>
            <person name="Logsdon J.M. Jr."/>
            <person name="Henze K."/>
            <person name="Gupta A."/>
            <person name="Wang C.C."/>
            <person name="Dunne R.L."/>
            <person name="Upcroft J.A."/>
            <person name="Upcroft P."/>
            <person name="White O."/>
            <person name="Salzberg S.L."/>
            <person name="Tang P."/>
            <person name="Chiu C.-H."/>
            <person name="Lee Y.-S."/>
            <person name="Embley T.M."/>
            <person name="Coombs G.H."/>
            <person name="Mottram J.C."/>
            <person name="Tachezy J."/>
            <person name="Fraser-Liggett C.M."/>
            <person name="Johnson P.J."/>
        </authorList>
    </citation>
    <scope>NUCLEOTIDE SEQUENCE [LARGE SCALE GENOMIC DNA]</scope>
    <source>
        <strain evidence="4">G3</strain>
    </source>
</reference>
<dbReference type="InterPro" id="IPR036770">
    <property type="entry name" value="Ankyrin_rpt-contain_sf"/>
</dbReference>
<feature type="compositionally biased region" description="Basic and acidic residues" evidence="2">
    <location>
        <begin position="431"/>
        <end position="440"/>
    </location>
</feature>
<dbReference type="OrthoDB" id="341259at2759"/>
<organism evidence="4 5">
    <name type="scientific">Trichomonas vaginalis (strain ATCC PRA-98 / G3)</name>
    <dbReference type="NCBI Taxonomy" id="412133"/>
    <lineage>
        <taxon>Eukaryota</taxon>
        <taxon>Metamonada</taxon>
        <taxon>Parabasalia</taxon>
        <taxon>Trichomonadida</taxon>
        <taxon>Trichomonadidae</taxon>
        <taxon>Trichomonas</taxon>
    </lineage>
</organism>
<sequence>MIYEEYRPKNVCSINPLFDYFVYKEYGLVLNEKSKEKFELYDSHHYSLDVHKPNTIWSAIMEDDNRLLISITNGDDFDKDQKIISDFYPKSDSGYTLLEICCYHGAVKCFRYLMTELHLPVTKLCSQFSFIGKNLDIVSDCSKVQKPDYKSMRGALLSHNIDFILYLFNEHKIEINLSDSLFANNLQAIFMYYEKTSDLINSFVYSASFNIPAVSQYFLTHRVNINAKSKLESCAIHHAVQFNCKENLEFLISKGADVNSVCFPFRYPLHLAAENNSVEACLTLLLNHADQKLTDRFGRIPLHEAAANNATEVAEILIKYGAIVDSLDCFGATPLHEAAKNNNVKIAELLLSHGADANDIDNKGQTPLYYSIWANKTQIAEFLISHGGDVNAVNNDGVTVLARALNENKNVIAEFLVSHDAVRTLNPGEINSHKHPDRQNRPPPIRYGPHGEILKD</sequence>
<dbReference type="VEuPathDB" id="TrichDB:TVAGG3_0267310"/>
<dbReference type="eggNOG" id="KOG4177">
    <property type="taxonomic scope" value="Eukaryota"/>
</dbReference>
<dbReference type="SMR" id="A2DAD9"/>
<accession>A2DAD9</accession>
<dbReference type="AlphaFoldDB" id="A2DAD9"/>
<feature type="domain" description="DUF3447" evidence="3">
    <location>
        <begin position="121"/>
        <end position="192"/>
    </location>
</feature>
<dbReference type="PROSITE" id="PS50297">
    <property type="entry name" value="ANK_REP_REGION"/>
    <property type="match status" value="3"/>
</dbReference>
<dbReference type="SUPFAM" id="SSF48403">
    <property type="entry name" value="Ankyrin repeat"/>
    <property type="match status" value="1"/>
</dbReference>
<dbReference type="InterPro" id="IPR002110">
    <property type="entry name" value="Ankyrin_rpt"/>
</dbReference>
<dbReference type="KEGG" id="tva:5468345"/>
<dbReference type="SMART" id="SM00248">
    <property type="entry name" value="ANK"/>
    <property type="match status" value="7"/>
</dbReference>
<proteinExistence type="predicted"/>
<dbReference type="RefSeq" id="XP_001583773.1">
    <property type="nucleotide sequence ID" value="XM_001583723.1"/>
</dbReference>
<evidence type="ECO:0000256" key="1">
    <source>
        <dbReference type="PROSITE-ProRule" id="PRU00023"/>
    </source>
</evidence>
<evidence type="ECO:0000256" key="2">
    <source>
        <dbReference type="SAM" id="MobiDB-lite"/>
    </source>
</evidence>
<keyword evidence="1" id="KW-0040">ANK repeat</keyword>
<evidence type="ECO:0000259" key="3">
    <source>
        <dbReference type="Pfam" id="PF11929"/>
    </source>
</evidence>
<dbReference type="InterPro" id="IPR020683">
    <property type="entry name" value="DUF3447"/>
</dbReference>
<dbReference type="Pfam" id="PF12796">
    <property type="entry name" value="Ank_2"/>
    <property type="match status" value="1"/>
</dbReference>
<dbReference type="PROSITE" id="PS50088">
    <property type="entry name" value="ANK_REPEAT"/>
    <property type="match status" value="3"/>
</dbReference>
<feature type="repeat" description="ANK" evidence="1">
    <location>
        <begin position="363"/>
        <end position="395"/>
    </location>
</feature>
<name>A2DAD9_TRIV3</name>
<protein>
    <submittedName>
        <fullName evidence="4">Ankyrin repeat protein, putative</fullName>
    </submittedName>
</protein>
<evidence type="ECO:0000313" key="5">
    <source>
        <dbReference type="Proteomes" id="UP000001542"/>
    </source>
</evidence>
<dbReference type="Proteomes" id="UP000001542">
    <property type="component" value="Unassembled WGS sequence"/>
</dbReference>
<dbReference type="InParanoid" id="A2DAD9"/>
<dbReference type="Pfam" id="PF00023">
    <property type="entry name" value="Ank"/>
    <property type="match status" value="2"/>
</dbReference>
<dbReference type="PANTHER" id="PTHR24182:SF13">
    <property type="entry name" value="LD18443P"/>
    <property type="match status" value="1"/>
</dbReference>
<feature type="repeat" description="ANK" evidence="1">
    <location>
        <begin position="297"/>
        <end position="329"/>
    </location>
</feature>
<dbReference type="Pfam" id="PF11929">
    <property type="entry name" value="DUF3447"/>
    <property type="match status" value="1"/>
</dbReference>
<gene>
    <name evidence="4" type="ORF">TVAG_477160</name>
</gene>
<feature type="region of interest" description="Disordered" evidence="2">
    <location>
        <begin position="426"/>
        <end position="456"/>
    </location>
</feature>
<keyword evidence="5" id="KW-1185">Reference proteome</keyword>
<dbReference type="VEuPathDB" id="TrichDB:TVAG_477160"/>